<dbReference type="EMBL" id="HBUF01639208">
    <property type="protein sequence ID" value="CAG6784701.1"/>
    <property type="molecule type" value="Transcribed_RNA"/>
</dbReference>
<accession>A0A8D9BG73</accession>
<dbReference type="EMBL" id="HBUF01639207">
    <property type="protein sequence ID" value="CAG6784699.1"/>
    <property type="molecule type" value="Transcribed_RNA"/>
</dbReference>
<dbReference type="EMBL" id="HBUF01639206">
    <property type="protein sequence ID" value="CAG6784697.1"/>
    <property type="molecule type" value="Transcribed_RNA"/>
</dbReference>
<organism evidence="1">
    <name type="scientific">Cacopsylla melanoneura</name>
    <dbReference type="NCBI Taxonomy" id="428564"/>
    <lineage>
        <taxon>Eukaryota</taxon>
        <taxon>Metazoa</taxon>
        <taxon>Ecdysozoa</taxon>
        <taxon>Arthropoda</taxon>
        <taxon>Hexapoda</taxon>
        <taxon>Insecta</taxon>
        <taxon>Pterygota</taxon>
        <taxon>Neoptera</taxon>
        <taxon>Paraneoptera</taxon>
        <taxon>Hemiptera</taxon>
        <taxon>Sternorrhyncha</taxon>
        <taxon>Psylloidea</taxon>
        <taxon>Psyllidae</taxon>
        <taxon>Psyllinae</taxon>
        <taxon>Cacopsylla</taxon>
    </lineage>
</organism>
<name>A0A8D9BG73_9HEMI</name>
<dbReference type="AlphaFoldDB" id="A0A8D9BG73"/>
<protein>
    <submittedName>
        <fullName evidence="1">Uncharacterized protein</fullName>
    </submittedName>
</protein>
<sequence>MLYCYRMEILKNILNLPISSQLLLYKNTIVKKTLVGVDLYFLKQCLKYSLVPKFVYCKIQPTNLTLESKFKKEIVRHEINKKYAEQGRLSHQQMLLHFELADSLHQFEFDILDKMCRSHAFTSKEEKRFVINKKLSHLKETQLKTDVKTTPQNFSPKFINISSVVLEKPEIDVLNMGLKYNPGITAIEKDMEMLKVDVAVPLSDLWSVAIVPLHTG</sequence>
<reference evidence="1" key="1">
    <citation type="submission" date="2021-05" db="EMBL/GenBank/DDBJ databases">
        <authorList>
            <person name="Alioto T."/>
            <person name="Alioto T."/>
            <person name="Gomez Garrido J."/>
        </authorList>
    </citation>
    <scope>NUCLEOTIDE SEQUENCE</scope>
</reference>
<evidence type="ECO:0000313" key="1">
    <source>
        <dbReference type="EMBL" id="CAG6784699.1"/>
    </source>
</evidence>
<proteinExistence type="predicted"/>